<dbReference type="Pfam" id="PF20551">
    <property type="entry name" value="DUF6765"/>
    <property type="match status" value="1"/>
</dbReference>
<protein>
    <submittedName>
        <fullName evidence="1">Uncharacterized protein</fullName>
    </submittedName>
</protein>
<dbReference type="Proteomes" id="UP000621436">
    <property type="component" value="Unassembled WGS sequence"/>
</dbReference>
<accession>A0A931F9S2</accession>
<name>A0A931F9S2_9FIRM</name>
<organism evidence="1 2">
    <name type="scientific">Halonatronomonas betaini</name>
    <dbReference type="NCBI Taxonomy" id="2778430"/>
    <lineage>
        <taxon>Bacteria</taxon>
        <taxon>Bacillati</taxon>
        <taxon>Bacillota</taxon>
        <taxon>Clostridia</taxon>
        <taxon>Halanaerobiales</taxon>
        <taxon>Halarsenatibacteraceae</taxon>
        <taxon>Halonatronomonas</taxon>
    </lineage>
</organism>
<sequence length="332" mass="39339">MDIEFHYYVTYLTSVIAGFDPDSAYVIAYSSQYVDDNDITFEINGDTTYENYISQTFNITKPQGKLQRIYSLFHFIPGEAEQYSREITKDEYPTLTTTPNSIYANQMIDKALESGNLYRIGLAAHAYLDTWSHQNFIGTTDSYNSKSFLNPLNLCHANAGHKPDRPGLVWEDNRLINSEIDNNKRFLEAISYLYDKLSNQTNSSINKSNKERLITDIEEIIYNEDTKEFRIDKYKELALKDIYSGKRIPDYNKFKWFNEAICEDYPEERTIEIFYQDFNLKDAFFKDYTWADHDNYEDTHWYKFQKAVKDHQEMMIDILDELLDEVKDMDEW</sequence>
<dbReference type="InterPro" id="IPR046653">
    <property type="entry name" value="DUF6765"/>
</dbReference>
<keyword evidence="2" id="KW-1185">Reference proteome</keyword>
<gene>
    <name evidence="1" type="ORF">I0Q91_03825</name>
</gene>
<evidence type="ECO:0000313" key="2">
    <source>
        <dbReference type="Proteomes" id="UP000621436"/>
    </source>
</evidence>
<comment type="caution">
    <text evidence="1">The sequence shown here is derived from an EMBL/GenBank/DDBJ whole genome shotgun (WGS) entry which is preliminary data.</text>
</comment>
<evidence type="ECO:0000313" key="1">
    <source>
        <dbReference type="EMBL" id="MBF8436197.1"/>
    </source>
</evidence>
<reference evidence="1" key="1">
    <citation type="submission" date="2020-11" db="EMBL/GenBank/DDBJ databases">
        <title>Halonatronomonas betainensis gen. nov., sp. nov. a novel haloalkaliphilic representative of the family Halanaerobiacae capable of betaine degradation.</title>
        <authorList>
            <person name="Boltyanskaya Y."/>
            <person name="Kevbrin V."/>
            <person name="Detkova E."/>
            <person name="Grouzdev D.S."/>
            <person name="Koziaeva V."/>
            <person name="Zhilina T."/>
        </authorList>
    </citation>
    <scope>NUCLEOTIDE SEQUENCE</scope>
    <source>
        <strain evidence="1">Z-7014</strain>
    </source>
</reference>
<dbReference type="EMBL" id="JADPIE010000002">
    <property type="protein sequence ID" value="MBF8436197.1"/>
    <property type="molecule type" value="Genomic_DNA"/>
</dbReference>
<dbReference type="RefSeq" id="WP_270452990.1">
    <property type="nucleotide sequence ID" value="NZ_JADPIE010000002.1"/>
</dbReference>
<proteinExistence type="predicted"/>
<dbReference type="AlphaFoldDB" id="A0A931F9S2"/>